<dbReference type="InterPro" id="IPR050171">
    <property type="entry name" value="MFS_Transporters"/>
</dbReference>
<evidence type="ECO:0000256" key="5">
    <source>
        <dbReference type="ARBA" id="ARBA00022989"/>
    </source>
</evidence>
<keyword evidence="2" id="KW-0813">Transport</keyword>
<organism evidence="9 10">
    <name type="scientific">Camelliibacillus cellulosilyticus</name>
    <dbReference type="NCBI Taxonomy" id="2174486"/>
    <lineage>
        <taxon>Bacteria</taxon>
        <taxon>Bacillati</taxon>
        <taxon>Bacillota</taxon>
        <taxon>Bacilli</taxon>
        <taxon>Bacillales</taxon>
        <taxon>Sporolactobacillaceae</taxon>
        <taxon>Camelliibacillus</taxon>
    </lineage>
</organism>
<keyword evidence="3" id="KW-1003">Cell membrane</keyword>
<keyword evidence="6 7" id="KW-0472">Membrane</keyword>
<feature type="transmembrane region" description="Helical" evidence="7">
    <location>
        <begin position="71"/>
        <end position="89"/>
    </location>
</feature>
<feature type="transmembrane region" description="Helical" evidence="7">
    <location>
        <begin position="359"/>
        <end position="382"/>
    </location>
</feature>
<feature type="transmembrane region" description="Helical" evidence="7">
    <location>
        <begin position="34"/>
        <end position="59"/>
    </location>
</feature>
<dbReference type="InterPro" id="IPR020846">
    <property type="entry name" value="MFS_dom"/>
</dbReference>
<dbReference type="Proteomes" id="UP001596022">
    <property type="component" value="Unassembled WGS sequence"/>
</dbReference>
<evidence type="ECO:0000259" key="8">
    <source>
        <dbReference type="PROSITE" id="PS50850"/>
    </source>
</evidence>
<feature type="transmembrane region" description="Helical" evidence="7">
    <location>
        <begin position="157"/>
        <end position="177"/>
    </location>
</feature>
<evidence type="ECO:0000256" key="1">
    <source>
        <dbReference type="ARBA" id="ARBA00004651"/>
    </source>
</evidence>
<keyword evidence="5 7" id="KW-1133">Transmembrane helix</keyword>
<dbReference type="PANTHER" id="PTHR23517">
    <property type="entry name" value="RESISTANCE PROTEIN MDTM, PUTATIVE-RELATED-RELATED"/>
    <property type="match status" value="1"/>
</dbReference>
<sequence length="403" mass="43944">MPRALWLLLIGMVINTTGSSFIWPLNTIYIHDILGHSLTLAGLILMLNSGAGIVGNLFGGILFDKIGGYKSMITGIVVTTLAGILLAFYHTTVPYTILLVVIGFGSGMIFPSMFAMAGSVWPEGGRKPFNAIYVAQNIGVALGSFLGGIVASFSFTYIFSVNAFLFFCFFILALRTYKNIDPKNHARELQTSILEQSQPIKQKAPFMALIIICAGLVLCWIGYVQWQSTIASYTQTLRIPVSQYSLLWAINGFLIVLGQPAVHIITKKMTSTKAQMLVGISIFILSFIILSFAASFIDFLVAMIVLTLGEMLVWPAVPTVANQLAPKGKAGFYQGFVNSAGTAGRMIGPLMGGVLVDLFNIHVLIIVILVFFVGAMLTSIFYDQPLKRIKPTQRVEKRSVAKM</sequence>
<feature type="transmembrane region" description="Helical" evidence="7">
    <location>
        <begin position="95"/>
        <end position="117"/>
    </location>
</feature>
<evidence type="ECO:0000256" key="4">
    <source>
        <dbReference type="ARBA" id="ARBA00022692"/>
    </source>
</evidence>
<gene>
    <name evidence="9" type="ORF">ACFO4N_06165</name>
</gene>
<dbReference type="SUPFAM" id="SSF103473">
    <property type="entry name" value="MFS general substrate transporter"/>
    <property type="match status" value="1"/>
</dbReference>
<keyword evidence="4 7" id="KW-0812">Transmembrane</keyword>
<dbReference type="InterPro" id="IPR036259">
    <property type="entry name" value="MFS_trans_sf"/>
</dbReference>
<dbReference type="Pfam" id="PF07690">
    <property type="entry name" value="MFS_1"/>
    <property type="match status" value="1"/>
</dbReference>
<evidence type="ECO:0000256" key="3">
    <source>
        <dbReference type="ARBA" id="ARBA00022475"/>
    </source>
</evidence>
<evidence type="ECO:0000256" key="7">
    <source>
        <dbReference type="SAM" id="Phobius"/>
    </source>
</evidence>
<dbReference type="EMBL" id="JBHSFW010000001">
    <property type="protein sequence ID" value="MFC4618314.1"/>
    <property type="molecule type" value="Genomic_DNA"/>
</dbReference>
<feature type="domain" description="Major facilitator superfamily (MFS) profile" evidence="8">
    <location>
        <begin position="4"/>
        <end position="386"/>
    </location>
</feature>
<reference evidence="10" key="1">
    <citation type="journal article" date="2019" name="Int. J. Syst. Evol. Microbiol.">
        <title>The Global Catalogue of Microorganisms (GCM) 10K type strain sequencing project: providing services to taxonomists for standard genome sequencing and annotation.</title>
        <authorList>
            <consortium name="The Broad Institute Genomics Platform"/>
            <consortium name="The Broad Institute Genome Sequencing Center for Infectious Disease"/>
            <person name="Wu L."/>
            <person name="Ma J."/>
        </authorList>
    </citation>
    <scope>NUCLEOTIDE SEQUENCE [LARGE SCALE GENOMIC DNA]</scope>
    <source>
        <strain evidence="10">CGMCC 1.16306</strain>
    </source>
</reference>
<feature type="transmembrane region" description="Helical" evidence="7">
    <location>
        <begin position="206"/>
        <end position="226"/>
    </location>
</feature>
<comment type="caution">
    <text evidence="9">The sequence shown here is derived from an EMBL/GenBank/DDBJ whole genome shotgun (WGS) entry which is preliminary data.</text>
</comment>
<dbReference type="PROSITE" id="PS50850">
    <property type="entry name" value="MFS"/>
    <property type="match status" value="1"/>
</dbReference>
<evidence type="ECO:0000313" key="9">
    <source>
        <dbReference type="EMBL" id="MFC4618314.1"/>
    </source>
</evidence>
<dbReference type="Gene3D" id="1.20.1250.20">
    <property type="entry name" value="MFS general substrate transporter like domains"/>
    <property type="match status" value="1"/>
</dbReference>
<dbReference type="CDD" id="cd17329">
    <property type="entry name" value="MFS_MdtH_MDR_like"/>
    <property type="match status" value="1"/>
</dbReference>
<feature type="transmembrane region" description="Helical" evidence="7">
    <location>
        <begin position="246"/>
        <end position="265"/>
    </location>
</feature>
<evidence type="ECO:0000256" key="2">
    <source>
        <dbReference type="ARBA" id="ARBA00022448"/>
    </source>
</evidence>
<feature type="transmembrane region" description="Helical" evidence="7">
    <location>
        <begin position="277"/>
        <end position="306"/>
    </location>
</feature>
<name>A0ABV9GJ49_9BACL</name>
<evidence type="ECO:0000256" key="6">
    <source>
        <dbReference type="ARBA" id="ARBA00023136"/>
    </source>
</evidence>
<proteinExistence type="predicted"/>
<dbReference type="InterPro" id="IPR011701">
    <property type="entry name" value="MFS"/>
</dbReference>
<feature type="transmembrane region" description="Helical" evidence="7">
    <location>
        <begin position="129"/>
        <end position="151"/>
    </location>
</feature>
<comment type="subcellular location">
    <subcellularLocation>
        <location evidence="1">Cell membrane</location>
        <topology evidence="1">Multi-pass membrane protein</topology>
    </subcellularLocation>
</comment>
<keyword evidence="10" id="KW-1185">Reference proteome</keyword>
<accession>A0ABV9GJ49</accession>
<dbReference type="RefSeq" id="WP_376845310.1">
    <property type="nucleotide sequence ID" value="NZ_JBHSFW010000001.1"/>
</dbReference>
<evidence type="ECO:0000313" key="10">
    <source>
        <dbReference type="Proteomes" id="UP001596022"/>
    </source>
</evidence>
<protein>
    <submittedName>
        <fullName evidence="9">MDR family MFS transporter</fullName>
    </submittedName>
</protein>
<dbReference type="PANTHER" id="PTHR23517:SF10">
    <property type="entry name" value="MAJOR FACILITATOR SUPERFAMILY (MFS) PROFILE DOMAIN-CONTAINING PROTEIN"/>
    <property type="match status" value="1"/>
</dbReference>